<evidence type="ECO:0000313" key="8">
    <source>
        <dbReference type="Proteomes" id="UP000274131"/>
    </source>
</evidence>
<feature type="compositionally biased region" description="Basic and acidic residues" evidence="5">
    <location>
        <begin position="113"/>
        <end position="123"/>
    </location>
</feature>
<evidence type="ECO:0000256" key="4">
    <source>
        <dbReference type="PROSITE-ProRule" id="PRU00176"/>
    </source>
</evidence>
<feature type="region of interest" description="Disordered" evidence="5">
    <location>
        <begin position="99"/>
        <end position="123"/>
    </location>
</feature>
<dbReference type="GO" id="GO:0005654">
    <property type="term" value="C:nucleoplasm"/>
    <property type="evidence" value="ECO:0007669"/>
    <property type="project" value="UniProtKB-SubCell"/>
</dbReference>
<comment type="subcellular location">
    <subcellularLocation>
        <location evidence="1">Nucleus</location>
        <location evidence="1">Nucleoplasm</location>
    </subcellularLocation>
</comment>
<evidence type="ECO:0000313" key="9">
    <source>
        <dbReference type="WBParaSite" id="EVEC_0000251601-mRNA-1"/>
    </source>
</evidence>
<sequence>MCDESERTCYVTNLHEQVTQSILEEMFIQMGPVEKVILNFKRGYRYSLVIFKDPESVIFASQCLDKIPLYGMEISVRPKGHSEQEKKYKDLLAKAAREKQNSLTCPAATHSSNSDRREKRSKNVKEVYSITPCSSRQYPRYETGVGFRLKLMLSQPLCESQFLKKKITGYQGPRHGRSSVNYRPVHRNSREEFFRQTFFR</sequence>
<reference evidence="7 8" key="2">
    <citation type="submission" date="2018-10" db="EMBL/GenBank/DDBJ databases">
        <authorList>
            <consortium name="Pathogen Informatics"/>
        </authorList>
    </citation>
    <scope>NUCLEOTIDE SEQUENCE [LARGE SCALE GENOMIC DNA]</scope>
</reference>
<protein>
    <submittedName>
        <fullName evidence="9">RRM domain-containing protein</fullName>
    </submittedName>
</protein>
<evidence type="ECO:0000259" key="6">
    <source>
        <dbReference type="PROSITE" id="PS50102"/>
    </source>
</evidence>
<dbReference type="STRING" id="51028.A0A0N4UY72"/>
<name>A0A0N4UY72_ENTVE</name>
<keyword evidence="3" id="KW-0539">Nucleus</keyword>
<dbReference type="Gene3D" id="3.30.70.330">
    <property type="match status" value="1"/>
</dbReference>
<dbReference type="PANTHER" id="PTHR13798">
    <property type="entry name" value="RNA BINDING MOTIF RBM PROTEIN -RELATED"/>
    <property type="match status" value="1"/>
</dbReference>
<dbReference type="InterPro" id="IPR012677">
    <property type="entry name" value="Nucleotide-bd_a/b_plait_sf"/>
</dbReference>
<organism evidence="9">
    <name type="scientific">Enterobius vermicularis</name>
    <name type="common">Human pinworm</name>
    <dbReference type="NCBI Taxonomy" id="51028"/>
    <lineage>
        <taxon>Eukaryota</taxon>
        <taxon>Metazoa</taxon>
        <taxon>Ecdysozoa</taxon>
        <taxon>Nematoda</taxon>
        <taxon>Chromadorea</taxon>
        <taxon>Rhabditida</taxon>
        <taxon>Spirurina</taxon>
        <taxon>Oxyuridomorpha</taxon>
        <taxon>Oxyuroidea</taxon>
        <taxon>Oxyuridae</taxon>
        <taxon>Enterobius</taxon>
    </lineage>
</organism>
<feature type="compositionally biased region" description="Polar residues" evidence="5">
    <location>
        <begin position="101"/>
        <end position="112"/>
    </location>
</feature>
<keyword evidence="8" id="KW-1185">Reference proteome</keyword>
<dbReference type="Proteomes" id="UP000274131">
    <property type="component" value="Unassembled WGS sequence"/>
</dbReference>
<dbReference type="InterPro" id="IPR052285">
    <property type="entry name" value="NEXT_complex_subunit"/>
</dbReference>
<dbReference type="SUPFAM" id="SSF54928">
    <property type="entry name" value="RNA-binding domain, RBD"/>
    <property type="match status" value="1"/>
</dbReference>
<dbReference type="AlphaFoldDB" id="A0A0N4UY72"/>
<dbReference type="WBParaSite" id="EVEC_0000251601-mRNA-1">
    <property type="protein sequence ID" value="EVEC_0000251601-mRNA-1"/>
    <property type="gene ID" value="EVEC_0000251601"/>
</dbReference>
<dbReference type="OrthoDB" id="407442at2759"/>
<keyword evidence="2 4" id="KW-0694">RNA-binding</keyword>
<evidence type="ECO:0000256" key="1">
    <source>
        <dbReference type="ARBA" id="ARBA00004642"/>
    </source>
</evidence>
<evidence type="ECO:0000256" key="5">
    <source>
        <dbReference type="SAM" id="MobiDB-lite"/>
    </source>
</evidence>
<proteinExistence type="predicted"/>
<feature type="domain" description="RRM" evidence="6">
    <location>
        <begin position="7"/>
        <end position="81"/>
    </location>
</feature>
<dbReference type="GO" id="GO:0000381">
    <property type="term" value="P:regulation of alternative mRNA splicing, via spliceosome"/>
    <property type="evidence" value="ECO:0007669"/>
    <property type="project" value="TreeGrafter"/>
</dbReference>
<dbReference type="EMBL" id="UXUI01007340">
    <property type="protein sequence ID" value="VDD87081.1"/>
    <property type="molecule type" value="Genomic_DNA"/>
</dbReference>
<evidence type="ECO:0000256" key="3">
    <source>
        <dbReference type="ARBA" id="ARBA00023242"/>
    </source>
</evidence>
<dbReference type="InterPro" id="IPR035979">
    <property type="entry name" value="RBD_domain_sf"/>
</dbReference>
<reference evidence="9" key="1">
    <citation type="submission" date="2017-02" db="UniProtKB">
        <authorList>
            <consortium name="WormBaseParasite"/>
        </authorList>
    </citation>
    <scope>IDENTIFICATION</scope>
</reference>
<evidence type="ECO:0000313" key="7">
    <source>
        <dbReference type="EMBL" id="VDD87081.1"/>
    </source>
</evidence>
<dbReference type="GO" id="GO:0003727">
    <property type="term" value="F:single-stranded RNA binding"/>
    <property type="evidence" value="ECO:0007669"/>
    <property type="project" value="TreeGrafter"/>
</dbReference>
<dbReference type="InterPro" id="IPR000504">
    <property type="entry name" value="RRM_dom"/>
</dbReference>
<dbReference type="PANTHER" id="PTHR13798:SF11">
    <property type="entry name" value="RNA-BINDING PROTEIN 7-RELATED"/>
    <property type="match status" value="1"/>
</dbReference>
<evidence type="ECO:0000256" key="2">
    <source>
        <dbReference type="ARBA" id="ARBA00022884"/>
    </source>
</evidence>
<dbReference type="PROSITE" id="PS50102">
    <property type="entry name" value="RRM"/>
    <property type="match status" value="1"/>
</dbReference>
<accession>A0A0N4UY72</accession>
<dbReference type="SMART" id="SM00360">
    <property type="entry name" value="RRM"/>
    <property type="match status" value="1"/>
</dbReference>
<dbReference type="Pfam" id="PF00076">
    <property type="entry name" value="RRM_1"/>
    <property type="match status" value="1"/>
</dbReference>
<gene>
    <name evidence="7" type="ORF">EVEC_LOCUS2224</name>
</gene>